<dbReference type="InterPro" id="IPR008792">
    <property type="entry name" value="PQQD"/>
</dbReference>
<gene>
    <name evidence="1" type="ORF">AMST5_03892</name>
</gene>
<accession>A0AA48M2Q9</accession>
<dbReference type="InterPro" id="IPR041881">
    <property type="entry name" value="PqqD_sf"/>
</dbReference>
<protein>
    <recommendedName>
        <fullName evidence="2">PqqD family protein</fullName>
    </recommendedName>
</protein>
<name>A0AA48M2Q9_9ZZZZ</name>
<evidence type="ECO:0000313" key="1">
    <source>
        <dbReference type="EMBL" id="CAJ0888610.1"/>
    </source>
</evidence>
<dbReference type="Gene3D" id="1.10.10.1150">
    <property type="entry name" value="Coenzyme PQQ synthesis protein D (PqqD)"/>
    <property type="match status" value="1"/>
</dbReference>
<dbReference type="Pfam" id="PF05402">
    <property type="entry name" value="PqqD"/>
    <property type="match status" value="1"/>
</dbReference>
<dbReference type="AlphaFoldDB" id="A0AA48M2Q9"/>
<proteinExistence type="predicted"/>
<organism evidence="1">
    <name type="scientific">freshwater sediment metagenome</name>
    <dbReference type="NCBI Taxonomy" id="556182"/>
    <lineage>
        <taxon>unclassified sequences</taxon>
        <taxon>metagenomes</taxon>
        <taxon>ecological metagenomes</taxon>
    </lineage>
</organism>
<dbReference type="EMBL" id="OY288114">
    <property type="protein sequence ID" value="CAJ0888610.1"/>
    <property type="molecule type" value="Genomic_DNA"/>
</dbReference>
<evidence type="ECO:0008006" key="2">
    <source>
        <dbReference type="Google" id="ProtNLM"/>
    </source>
</evidence>
<reference evidence="1" key="1">
    <citation type="submission" date="2023-07" db="EMBL/GenBank/DDBJ databases">
        <authorList>
            <person name="Pelsma A.J. K."/>
        </authorList>
    </citation>
    <scope>NUCLEOTIDE SEQUENCE</scope>
</reference>
<sequence length="93" mass="10289">MKIDKTTLIKQSETQVSTPLGDETAILETRNGYYFSVAGVGSVIWDELKEAKTAEELCATISTRFDVDRVECLNDVIGFLSELLELDLITAQS</sequence>